<dbReference type="OrthoDB" id="2345540at2759"/>
<proteinExistence type="predicted"/>
<protein>
    <recommendedName>
        <fullName evidence="3">Ricin B lectin domain-containing protein</fullName>
    </recommendedName>
</protein>
<evidence type="ECO:0000313" key="2">
    <source>
        <dbReference type="Proteomes" id="UP000605846"/>
    </source>
</evidence>
<dbReference type="AlphaFoldDB" id="A0A8H7BYR2"/>
<dbReference type="InterPro" id="IPR035992">
    <property type="entry name" value="Ricin_B-like_lectins"/>
</dbReference>
<dbReference type="SUPFAM" id="SSF50370">
    <property type="entry name" value="Ricin B-like lectins"/>
    <property type="match status" value="1"/>
</dbReference>
<evidence type="ECO:0000313" key="1">
    <source>
        <dbReference type="EMBL" id="KAF7731389.1"/>
    </source>
</evidence>
<dbReference type="Gene3D" id="2.80.10.50">
    <property type="match status" value="1"/>
</dbReference>
<sequence length="317" mass="34929">MFTSLSNNDWCYIRSNSTGNVISASRNIANGEEDALRSQVYVYPPKQTDDELWRWDGQFIRNKATGLVLDIRKGRLRLIEDTEICLYNAKPTEEAHNQLWGVRDDMLDALGRRQEGCVIYSVCNAEWVLDIQSTGDGGKLVLSPYQSIDNDSQRWTFVPESAILSPTMSATSAANAIDFFSSCSSSSGSTPASPIYDLSSPLPGGEFANGLSPAKRGSQSSVTMLSPEAFKECHQMVDKAIAMAAAYQSLQNLKISLATLQELPEPQEIRTQLQSMAHSEATNIFDECDQLSNHKETALGLASRLVIQLYEQQPSSP</sequence>
<organism evidence="1 2">
    <name type="scientific">Apophysomyces ossiformis</name>
    <dbReference type="NCBI Taxonomy" id="679940"/>
    <lineage>
        <taxon>Eukaryota</taxon>
        <taxon>Fungi</taxon>
        <taxon>Fungi incertae sedis</taxon>
        <taxon>Mucoromycota</taxon>
        <taxon>Mucoromycotina</taxon>
        <taxon>Mucoromycetes</taxon>
        <taxon>Mucorales</taxon>
        <taxon>Mucorineae</taxon>
        <taxon>Mucoraceae</taxon>
        <taxon>Apophysomyces</taxon>
    </lineage>
</organism>
<evidence type="ECO:0008006" key="3">
    <source>
        <dbReference type="Google" id="ProtNLM"/>
    </source>
</evidence>
<gene>
    <name evidence="1" type="ORF">EC973_000197</name>
</gene>
<comment type="caution">
    <text evidence="1">The sequence shown here is derived from an EMBL/GenBank/DDBJ whole genome shotgun (WGS) entry which is preliminary data.</text>
</comment>
<dbReference type="Proteomes" id="UP000605846">
    <property type="component" value="Unassembled WGS sequence"/>
</dbReference>
<keyword evidence="2" id="KW-1185">Reference proteome</keyword>
<dbReference type="CDD" id="cd23454">
    <property type="entry name" value="beta-trefoil_Ricin_GllA-1"/>
    <property type="match status" value="1"/>
</dbReference>
<reference evidence="1" key="1">
    <citation type="submission" date="2020-01" db="EMBL/GenBank/DDBJ databases">
        <title>Genome Sequencing of Three Apophysomyces-Like Fungal Strains Confirms a Novel Fungal Genus in the Mucoromycota with divergent Burkholderia-like Endosymbiotic Bacteria.</title>
        <authorList>
            <person name="Stajich J.E."/>
            <person name="Macias A.M."/>
            <person name="Carter-House D."/>
            <person name="Lovett B."/>
            <person name="Kasson L.R."/>
            <person name="Berry K."/>
            <person name="Grigoriev I."/>
            <person name="Chang Y."/>
            <person name="Spatafora J."/>
            <person name="Kasson M.T."/>
        </authorList>
    </citation>
    <scope>NUCLEOTIDE SEQUENCE</scope>
    <source>
        <strain evidence="1">NRRL A-21654</strain>
    </source>
</reference>
<accession>A0A8H7BYR2</accession>
<name>A0A8H7BYR2_9FUNG</name>
<dbReference type="EMBL" id="JABAYA010000010">
    <property type="protein sequence ID" value="KAF7731389.1"/>
    <property type="molecule type" value="Genomic_DNA"/>
</dbReference>